<evidence type="ECO:0000256" key="3">
    <source>
        <dbReference type="ARBA" id="ARBA00023125"/>
    </source>
</evidence>
<comment type="similarity">
    <text evidence="1">Belongs to the LysR transcriptional regulatory family.</text>
</comment>
<organism evidence="6 7">
    <name type="scientific">Leeuwenhoekiella aequorea</name>
    <dbReference type="NCBI Taxonomy" id="283736"/>
    <lineage>
        <taxon>Bacteria</taxon>
        <taxon>Pseudomonadati</taxon>
        <taxon>Bacteroidota</taxon>
        <taxon>Flavobacteriia</taxon>
        <taxon>Flavobacteriales</taxon>
        <taxon>Flavobacteriaceae</taxon>
        <taxon>Leeuwenhoekiella</taxon>
    </lineage>
</organism>
<dbReference type="InterPro" id="IPR036388">
    <property type="entry name" value="WH-like_DNA-bd_sf"/>
</dbReference>
<proteinExistence type="inferred from homology"/>
<keyword evidence="3 6" id="KW-0238">DNA-binding</keyword>
<sequence length="298" mass="34141">MLDYKLYVFLIVATRLSFSKAADELHITQPAITRHIKHLEDHFHQRLFDRKGNSISLTTAGELLLKHVKELFHFHKEMQFNMNALIDKTEGVLSIAASTTIAQYILPEILAKFHKQFPGVKVKLFSANTEVIEHQILNEEAQIGFIEGQAKNRELSYHPFMNDEIVLVIAKGHHLYEEVSITLAHLKKLSLVLREKGSGTLEFIINALKKTQIDVNDLQVDMHLGSSESIKSYLKAKESVAFLSINTVSNELKSGDLRILDIEDFTIKRTFNYIAKQGYKNELAQIFLNFITHHYNIL</sequence>
<accession>A0A4V1KR26</accession>
<dbReference type="PRINTS" id="PR00039">
    <property type="entry name" value="HTHLYSR"/>
</dbReference>
<dbReference type="FunFam" id="1.10.10.10:FF:000001">
    <property type="entry name" value="LysR family transcriptional regulator"/>
    <property type="match status" value="1"/>
</dbReference>
<dbReference type="PANTHER" id="PTHR30126:SF39">
    <property type="entry name" value="HTH-TYPE TRANSCRIPTIONAL REGULATOR CYSL"/>
    <property type="match status" value="1"/>
</dbReference>
<evidence type="ECO:0000256" key="2">
    <source>
        <dbReference type="ARBA" id="ARBA00023015"/>
    </source>
</evidence>
<dbReference type="AlphaFoldDB" id="A0A4V1KR26"/>
<dbReference type="InterPro" id="IPR036390">
    <property type="entry name" value="WH_DNA-bd_sf"/>
</dbReference>
<dbReference type="Gene3D" id="3.40.190.290">
    <property type="match status" value="1"/>
</dbReference>
<dbReference type="InterPro" id="IPR005119">
    <property type="entry name" value="LysR_subst-bd"/>
</dbReference>
<keyword evidence="2" id="KW-0805">Transcription regulation</keyword>
<evidence type="ECO:0000313" key="6">
    <source>
        <dbReference type="EMBL" id="RXG23442.1"/>
    </source>
</evidence>
<dbReference type="Proteomes" id="UP000289238">
    <property type="component" value="Unassembled WGS sequence"/>
</dbReference>
<name>A0A4V1KR26_9FLAO</name>
<dbReference type="Pfam" id="PF00126">
    <property type="entry name" value="HTH_1"/>
    <property type="match status" value="1"/>
</dbReference>
<dbReference type="OrthoDB" id="9785745at2"/>
<dbReference type="Pfam" id="PF03466">
    <property type="entry name" value="LysR_substrate"/>
    <property type="match status" value="1"/>
</dbReference>
<comment type="caution">
    <text evidence="6">The sequence shown here is derived from an EMBL/GenBank/DDBJ whole genome shotgun (WGS) entry which is preliminary data.</text>
</comment>
<dbReference type="RefSeq" id="WP_128756968.1">
    <property type="nucleotide sequence ID" value="NZ_QOVM01000002.1"/>
</dbReference>
<feature type="domain" description="HTH lysR-type" evidence="5">
    <location>
        <begin position="1"/>
        <end position="58"/>
    </location>
</feature>
<dbReference type="EMBL" id="QOVM01000002">
    <property type="protein sequence ID" value="RXG23442.1"/>
    <property type="molecule type" value="Genomic_DNA"/>
</dbReference>
<dbReference type="GO" id="GO:0003700">
    <property type="term" value="F:DNA-binding transcription factor activity"/>
    <property type="evidence" value="ECO:0007669"/>
    <property type="project" value="InterPro"/>
</dbReference>
<evidence type="ECO:0000313" key="7">
    <source>
        <dbReference type="Proteomes" id="UP000289238"/>
    </source>
</evidence>
<reference evidence="6 7" key="1">
    <citation type="submission" date="2018-07" db="EMBL/GenBank/DDBJ databases">
        <title>Leeuwenhoekiella genomics.</title>
        <authorList>
            <person name="Tahon G."/>
            <person name="Willems A."/>
        </authorList>
    </citation>
    <scope>NUCLEOTIDE SEQUENCE [LARGE SCALE GENOMIC DNA]</scope>
    <source>
        <strain evidence="6 7">LMG 22550</strain>
    </source>
</reference>
<gene>
    <name evidence="6" type="ORF">DSM00_1056</name>
</gene>
<dbReference type="PROSITE" id="PS50931">
    <property type="entry name" value="HTH_LYSR"/>
    <property type="match status" value="1"/>
</dbReference>
<protein>
    <submittedName>
        <fullName evidence="6">DNA-binding transcriptional LysR family regulator</fullName>
    </submittedName>
</protein>
<dbReference type="SUPFAM" id="SSF53850">
    <property type="entry name" value="Periplasmic binding protein-like II"/>
    <property type="match status" value="1"/>
</dbReference>
<evidence type="ECO:0000259" key="5">
    <source>
        <dbReference type="PROSITE" id="PS50931"/>
    </source>
</evidence>
<dbReference type="CDD" id="cd08420">
    <property type="entry name" value="PBP2_CysL_like"/>
    <property type="match status" value="1"/>
</dbReference>
<evidence type="ECO:0000256" key="1">
    <source>
        <dbReference type="ARBA" id="ARBA00009437"/>
    </source>
</evidence>
<dbReference type="PANTHER" id="PTHR30126">
    <property type="entry name" value="HTH-TYPE TRANSCRIPTIONAL REGULATOR"/>
    <property type="match status" value="1"/>
</dbReference>
<keyword evidence="4" id="KW-0804">Transcription</keyword>
<dbReference type="GO" id="GO:0000976">
    <property type="term" value="F:transcription cis-regulatory region binding"/>
    <property type="evidence" value="ECO:0007669"/>
    <property type="project" value="TreeGrafter"/>
</dbReference>
<evidence type="ECO:0000256" key="4">
    <source>
        <dbReference type="ARBA" id="ARBA00023163"/>
    </source>
</evidence>
<dbReference type="Gene3D" id="1.10.10.10">
    <property type="entry name" value="Winged helix-like DNA-binding domain superfamily/Winged helix DNA-binding domain"/>
    <property type="match status" value="1"/>
</dbReference>
<keyword evidence="7" id="KW-1185">Reference proteome</keyword>
<dbReference type="InterPro" id="IPR000847">
    <property type="entry name" value="LysR_HTH_N"/>
</dbReference>
<dbReference type="SUPFAM" id="SSF46785">
    <property type="entry name" value="Winged helix' DNA-binding domain"/>
    <property type="match status" value="1"/>
</dbReference>